<dbReference type="EMBL" id="GGEC01066967">
    <property type="protein sequence ID" value="MBX47451.1"/>
    <property type="molecule type" value="Transcribed_RNA"/>
</dbReference>
<evidence type="ECO:0000313" key="1">
    <source>
        <dbReference type="EMBL" id="MBX47451.1"/>
    </source>
</evidence>
<organism evidence="1">
    <name type="scientific">Rhizophora mucronata</name>
    <name type="common">Asiatic mangrove</name>
    <dbReference type="NCBI Taxonomy" id="61149"/>
    <lineage>
        <taxon>Eukaryota</taxon>
        <taxon>Viridiplantae</taxon>
        <taxon>Streptophyta</taxon>
        <taxon>Embryophyta</taxon>
        <taxon>Tracheophyta</taxon>
        <taxon>Spermatophyta</taxon>
        <taxon>Magnoliopsida</taxon>
        <taxon>eudicotyledons</taxon>
        <taxon>Gunneridae</taxon>
        <taxon>Pentapetalae</taxon>
        <taxon>rosids</taxon>
        <taxon>fabids</taxon>
        <taxon>Malpighiales</taxon>
        <taxon>Rhizophoraceae</taxon>
        <taxon>Rhizophora</taxon>
    </lineage>
</organism>
<sequence>MTHKLKVWVYYLMEITHKFNIYLDHVQISFCFRLSFPNRY</sequence>
<protein>
    <submittedName>
        <fullName evidence="1">Uncharacterized protein</fullName>
    </submittedName>
</protein>
<reference evidence="1" key="1">
    <citation type="submission" date="2018-02" db="EMBL/GenBank/DDBJ databases">
        <title>Rhizophora mucronata_Transcriptome.</title>
        <authorList>
            <person name="Meera S.P."/>
            <person name="Sreeshan A."/>
            <person name="Augustine A."/>
        </authorList>
    </citation>
    <scope>NUCLEOTIDE SEQUENCE</scope>
    <source>
        <tissue evidence="1">Leaf</tissue>
    </source>
</reference>
<accession>A0A2P2NYI2</accession>
<proteinExistence type="predicted"/>
<dbReference type="AlphaFoldDB" id="A0A2P2NYI2"/>
<name>A0A2P2NYI2_RHIMU</name>